<dbReference type="Pfam" id="PF00550">
    <property type="entry name" value="PP-binding"/>
    <property type="match status" value="1"/>
</dbReference>
<dbReference type="InterPro" id="IPR009081">
    <property type="entry name" value="PP-bd_ACP"/>
</dbReference>
<reference evidence="2" key="1">
    <citation type="submission" date="2020-04" db="EMBL/GenBank/DDBJ databases">
        <authorList>
            <person name="Sombolestani A."/>
        </authorList>
    </citation>
    <scope>NUCLEOTIDE SEQUENCE</scope>
    <source>
        <strain evidence="2">LMG1408</strain>
    </source>
</reference>
<name>A0AB35AQU3_GLUOY</name>
<dbReference type="EMBL" id="JABCQL010000038">
    <property type="protein sequence ID" value="MBF0857338.1"/>
    <property type="molecule type" value="Genomic_DNA"/>
</dbReference>
<proteinExistence type="predicted"/>
<feature type="domain" description="Carrier" evidence="1">
    <location>
        <begin position="11"/>
        <end position="92"/>
    </location>
</feature>
<sequence length="104" mass="11320">MTTQTGKSLQTPFEHEIAEHLVDVLQLELAPQEIVPDEPLFGEGLGLDSIDALEVALMISRVYNVTLRSDDPDSRRIFSSLRALASHVAEMRESSGLAGSGREG</sequence>
<evidence type="ECO:0000313" key="3">
    <source>
        <dbReference type="Proteomes" id="UP000603665"/>
    </source>
</evidence>
<dbReference type="NCBIfam" id="NF006617">
    <property type="entry name" value="PRK09184.1"/>
    <property type="match status" value="1"/>
</dbReference>
<evidence type="ECO:0000313" key="2">
    <source>
        <dbReference type="EMBL" id="MBF0857338.1"/>
    </source>
</evidence>
<dbReference type="PROSITE" id="PS50075">
    <property type="entry name" value="CARRIER"/>
    <property type="match status" value="1"/>
</dbReference>
<dbReference type="AlphaFoldDB" id="A0AB35AQU3"/>
<reference evidence="2" key="2">
    <citation type="submission" date="2023-10" db="EMBL/GenBank/DDBJ databases">
        <title>Description of novel Gluconobacter species.</title>
        <authorList>
            <person name="Cleenwerck I."/>
            <person name="Cnockaert M."/>
            <person name="Borremans W."/>
            <person name="Wieme A.D."/>
            <person name="De Vuyst L."/>
            <person name="Vandamme P."/>
        </authorList>
    </citation>
    <scope>NUCLEOTIDE SEQUENCE</scope>
    <source>
        <strain evidence="2">LMG1408</strain>
    </source>
</reference>
<comment type="caution">
    <text evidence="2">The sequence shown here is derived from an EMBL/GenBank/DDBJ whole genome shotgun (WGS) entry which is preliminary data.</text>
</comment>
<evidence type="ECO:0000259" key="1">
    <source>
        <dbReference type="PROSITE" id="PS50075"/>
    </source>
</evidence>
<protein>
    <submittedName>
        <fullName evidence="2">Acyl carrier protein</fullName>
    </submittedName>
</protein>
<dbReference type="Gene3D" id="1.10.1200.10">
    <property type="entry name" value="ACP-like"/>
    <property type="match status" value="1"/>
</dbReference>
<organism evidence="2 3">
    <name type="scientific">Gluconobacter oxydans</name>
    <name type="common">Gluconobacter suboxydans</name>
    <dbReference type="NCBI Taxonomy" id="442"/>
    <lineage>
        <taxon>Bacteria</taxon>
        <taxon>Pseudomonadati</taxon>
        <taxon>Pseudomonadota</taxon>
        <taxon>Alphaproteobacteria</taxon>
        <taxon>Acetobacterales</taxon>
        <taxon>Acetobacteraceae</taxon>
        <taxon>Gluconobacter</taxon>
    </lineage>
</organism>
<dbReference type="Proteomes" id="UP000603665">
    <property type="component" value="Unassembled WGS sequence"/>
</dbReference>
<dbReference type="RefSeq" id="WP_024716509.1">
    <property type="nucleotide sequence ID" value="NZ_BJNM01000040.1"/>
</dbReference>
<gene>
    <name evidence="2" type="ORF">HKD20_12625</name>
</gene>
<dbReference type="InterPro" id="IPR036736">
    <property type="entry name" value="ACP-like_sf"/>
</dbReference>
<accession>A0AB35AQU3</accession>
<dbReference type="SUPFAM" id="SSF47336">
    <property type="entry name" value="ACP-like"/>
    <property type="match status" value="1"/>
</dbReference>